<proteinExistence type="predicted"/>
<keyword evidence="2 10" id="KW-0645">Protease</keyword>
<evidence type="ECO:0000256" key="3">
    <source>
        <dbReference type="ARBA" id="ARBA00022692"/>
    </source>
</evidence>
<evidence type="ECO:0000256" key="8">
    <source>
        <dbReference type="SAM" id="Phobius"/>
    </source>
</evidence>
<feature type="transmembrane region" description="Helical" evidence="8">
    <location>
        <begin position="131"/>
        <end position="148"/>
    </location>
</feature>
<evidence type="ECO:0000256" key="6">
    <source>
        <dbReference type="ARBA" id="ARBA00022989"/>
    </source>
</evidence>
<comment type="subcellular location">
    <subcellularLocation>
        <location evidence="1">Membrane</location>
        <topology evidence="1">Multi-pass membrane protein</topology>
    </subcellularLocation>
</comment>
<dbReference type="GO" id="GO:0006508">
    <property type="term" value="P:proteolysis"/>
    <property type="evidence" value="ECO:0007669"/>
    <property type="project" value="UniProtKB-KW"/>
</dbReference>
<name>A0ABP9ZIR3_9LACO</name>
<evidence type="ECO:0000256" key="5">
    <source>
        <dbReference type="ARBA" id="ARBA00022825"/>
    </source>
</evidence>
<accession>A0ABP9ZIR3</accession>
<evidence type="ECO:0000256" key="4">
    <source>
        <dbReference type="ARBA" id="ARBA00022801"/>
    </source>
</evidence>
<gene>
    <name evidence="10" type="ORF">AP20H10_10620</name>
</gene>
<evidence type="ECO:0000256" key="2">
    <source>
        <dbReference type="ARBA" id="ARBA00022670"/>
    </source>
</evidence>
<evidence type="ECO:0000313" key="10">
    <source>
        <dbReference type="EMBL" id="GAA6114699.1"/>
    </source>
</evidence>
<keyword evidence="6 8" id="KW-1133">Transmembrane helix</keyword>
<keyword evidence="4" id="KW-0378">Hydrolase</keyword>
<feature type="transmembrane region" description="Helical" evidence="8">
    <location>
        <begin position="68"/>
        <end position="93"/>
    </location>
</feature>
<feature type="transmembrane region" description="Helical" evidence="8">
    <location>
        <begin position="105"/>
        <end position="125"/>
    </location>
</feature>
<keyword evidence="11" id="KW-1185">Reference proteome</keyword>
<dbReference type="InterPro" id="IPR035952">
    <property type="entry name" value="Rhomboid-like_sf"/>
</dbReference>
<feature type="domain" description="Peptidase S54 rhomboid" evidence="9">
    <location>
        <begin position="66"/>
        <end position="200"/>
    </location>
</feature>
<reference evidence="10 11" key="1">
    <citation type="submission" date="2024-03" db="EMBL/GenBank/DDBJ databases">
        <title>Inconsistent identification of Apilactobacillus kunkeei-related strains obtained by well-developed overall genome related indices.</title>
        <authorList>
            <person name="Maeno S."/>
            <person name="Endo A."/>
        </authorList>
    </citation>
    <scope>NUCLEOTIDE SEQUENCE [LARGE SCALE GENOMIC DNA]</scope>
    <source>
        <strain evidence="10 11">20H-10</strain>
    </source>
</reference>
<dbReference type="EMBL" id="BAABVV010000037">
    <property type="protein sequence ID" value="GAA6114699.1"/>
    <property type="molecule type" value="Genomic_DNA"/>
</dbReference>
<feature type="transmembrane region" description="Helical" evidence="8">
    <location>
        <begin position="214"/>
        <end position="230"/>
    </location>
</feature>
<dbReference type="Proteomes" id="UP001438112">
    <property type="component" value="Unassembled WGS sequence"/>
</dbReference>
<keyword evidence="7 8" id="KW-0472">Membrane</keyword>
<protein>
    <submittedName>
        <fullName evidence="10">Rhomboid family intramembrane serine protease</fullName>
    </submittedName>
</protein>
<organism evidence="10 11">
    <name type="scientific">Apilactobacillus apinorum</name>
    <dbReference type="NCBI Taxonomy" id="1218495"/>
    <lineage>
        <taxon>Bacteria</taxon>
        <taxon>Bacillati</taxon>
        <taxon>Bacillota</taxon>
        <taxon>Bacilli</taxon>
        <taxon>Lactobacillales</taxon>
        <taxon>Lactobacillaceae</taxon>
        <taxon>Apilactobacillus</taxon>
    </lineage>
</organism>
<dbReference type="PANTHER" id="PTHR22936:SF69">
    <property type="entry name" value="RHOMBOID-LIKE PROTEIN"/>
    <property type="match status" value="1"/>
</dbReference>
<keyword evidence="5" id="KW-0720">Serine protease</keyword>
<evidence type="ECO:0000256" key="7">
    <source>
        <dbReference type="ARBA" id="ARBA00023136"/>
    </source>
</evidence>
<keyword evidence="3 8" id="KW-0812">Transmembrane</keyword>
<evidence type="ECO:0000313" key="11">
    <source>
        <dbReference type="Proteomes" id="UP001438112"/>
    </source>
</evidence>
<dbReference type="InterPro" id="IPR022764">
    <property type="entry name" value="Peptidase_S54_rhomboid_dom"/>
</dbReference>
<dbReference type="GO" id="GO:0008233">
    <property type="term" value="F:peptidase activity"/>
    <property type="evidence" value="ECO:0007669"/>
    <property type="project" value="UniProtKB-KW"/>
</dbReference>
<evidence type="ECO:0000256" key="1">
    <source>
        <dbReference type="ARBA" id="ARBA00004141"/>
    </source>
</evidence>
<feature type="transmembrane region" description="Helical" evidence="8">
    <location>
        <begin position="160"/>
        <end position="177"/>
    </location>
</feature>
<comment type="caution">
    <text evidence="10">The sequence shown here is derived from an EMBL/GenBank/DDBJ whole genome shotgun (WGS) entry which is preliminary data.</text>
</comment>
<dbReference type="InterPro" id="IPR002610">
    <property type="entry name" value="Peptidase_S54_rhomboid-like"/>
</dbReference>
<dbReference type="Pfam" id="PF01694">
    <property type="entry name" value="Rhomboid"/>
    <property type="match status" value="1"/>
</dbReference>
<dbReference type="RefSeq" id="WP_237756923.1">
    <property type="nucleotide sequence ID" value="NZ_BAABVV010000037.1"/>
</dbReference>
<dbReference type="Gene3D" id="1.20.1540.10">
    <property type="entry name" value="Rhomboid-like"/>
    <property type="match status" value="1"/>
</dbReference>
<feature type="transmembrane region" description="Helical" evidence="8">
    <location>
        <begin position="183"/>
        <end position="202"/>
    </location>
</feature>
<dbReference type="SUPFAM" id="SSF144091">
    <property type="entry name" value="Rhomboid-like"/>
    <property type="match status" value="1"/>
</dbReference>
<feature type="transmembrane region" description="Helical" evidence="8">
    <location>
        <begin position="26"/>
        <end position="48"/>
    </location>
</feature>
<dbReference type="PANTHER" id="PTHR22936">
    <property type="entry name" value="RHOMBOID-RELATED"/>
    <property type="match status" value="1"/>
</dbReference>
<sequence length="231" mass="25936">MIKKLQELYTDLQNTRFYRKIDASPYISEMLLVLIVFVYMFGILTNSSDAIINGGAMYKPLVVIYNQWWRFITPIFIHLSIFHILMNGISLYYIGIQLEKIFGHLRFFAIFMISGIFGNIASFAFSTSASAGASTAIFGLIGAFLMLGETFHDNMYVRRMSQSFLFLLVLNIGFDLLSPDVDLSGHIGGLIAGFLIPYVVGLPSGYKVPMVKRLIALLVLIIFAIICLKTV</sequence>
<evidence type="ECO:0000259" key="9">
    <source>
        <dbReference type="Pfam" id="PF01694"/>
    </source>
</evidence>